<organism evidence="2 3">
    <name type="scientific">Pseudosporangium ferrugineum</name>
    <dbReference type="NCBI Taxonomy" id="439699"/>
    <lineage>
        <taxon>Bacteria</taxon>
        <taxon>Bacillati</taxon>
        <taxon>Actinomycetota</taxon>
        <taxon>Actinomycetes</taxon>
        <taxon>Micromonosporales</taxon>
        <taxon>Micromonosporaceae</taxon>
        <taxon>Pseudosporangium</taxon>
    </lineage>
</organism>
<name>A0A2T0S950_9ACTN</name>
<feature type="compositionally biased region" description="Polar residues" evidence="1">
    <location>
        <begin position="43"/>
        <end position="53"/>
    </location>
</feature>
<gene>
    <name evidence="2" type="ORF">CLV70_105123</name>
</gene>
<dbReference type="AlphaFoldDB" id="A0A2T0S950"/>
<feature type="region of interest" description="Disordered" evidence="1">
    <location>
        <begin position="19"/>
        <end position="88"/>
    </location>
</feature>
<dbReference type="EMBL" id="PVZG01000005">
    <property type="protein sequence ID" value="PRY29955.1"/>
    <property type="molecule type" value="Genomic_DNA"/>
</dbReference>
<evidence type="ECO:0000256" key="1">
    <source>
        <dbReference type="SAM" id="MobiDB-lite"/>
    </source>
</evidence>
<sequence>MERLADEQCEKLRRKSWCRSWVDGPDRHSRPGRPNPLPARSPEPTNATAAQSHSRPDRLNTLPPRPPPPWPPSPLTPRSPEPAHATAA</sequence>
<proteinExistence type="predicted"/>
<protein>
    <submittedName>
        <fullName evidence="2">Uncharacterized protein</fullName>
    </submittedName>
</protein>
<feature type="compositionally biased region" description="Pro residues" evidence="1">
    <location>
        <begin position="63"/>
        <end position="80"/>
    </location>
</feature>
<evidence type="ECO:0000313" key="3">
    <source>
        <dbReference type="Proteomes" id="UP000239209"/>
    </source>
</evidence>
<reference evidence="2 3" key="1">
    <citation type="submission" date="2018-03" db="EMBL/GenBank/DDBJ databases">
        <title>Genomic Encyclopedia of Archaeal and Bacterial Type Strains, Phase II (KMG-II): from individual species to whole genera.</title>
        <authorList>
            <person name="Goeker M."/>
        </authorList>
    </citation>
    <scope>NUCLEOTIDE SEQUENCE [LARGE SCALE GENOMIC DNA]</scope>
    <source>
        <strain evidence="2 3">DSM 45348</strain>
    </source>
</reference>
<accession>A0A2T0S950</accession>
<dbReference type="Proteomes" id="UP000239209">
    <property type="component" value="Unassembled WGS sequence"/>
</dbReference>
<evidence type="ECO:0000313" key="2">
    <source>
        <dbReference type="EMBL" id="PRY29955.1"/>
    </source>
</evidence>
<comment type="caution">
    <text evidence="2">The sequence shown here is derived from an EMBL/GenBank/DDBJ whole genome shotgun (WGS) entry which is preliminary data.</text>
</comment>
<keyword evidence="3" id="KW-1185">Reference proteome</keyword>